<dbReference type="PRINTS" id="PR00344">
    <property type="entry name" value="BCTRLSENSOR"/>
</dbReference>
<dbReference type="InterPro" id="IPR003594">
    <property type="entry name" value="HATPase_dom"/>
</dbReference>
<proteinExistence type="predicted"/>
<feature type="domain" description="Histidine kinase" evidence="10">
    <location>
        <begin position="320"/>
        <end position="535"/>
    </location>
</feature>
<dbReference type="BioCyc" id="AURANTIMONAS:SI859A1_02722-MONOMER"/>
<evidence type="ECO:0000256" key="4">
    <source>
        <dbReference type="ARBA" id="ARBA00022679"/>
    </source>
</evidence>
<evidence type="ECO:0000256" key="3">
    <source>
        <dbReference type="ARBA" id="ARBA00022553"/>
    </source>
</evidence>
<accession>Q1YL25</accession>
<evidence type="ECO:0000256" key="6">
    <source>
        <dbReference type="ARBA" id="ARBA00022777"/>
    </source>
</evidence>
<evidence type="ECO:0000256" key="8">
    <source>
        <dbReference type="ARBA" id="ARBA00023012"/>
    </source>
</evidence>
<dbReference type="InterPro" id="IPR004358">
    <property type="entry name" value="Sig_transdc_His_kin-like_C"/>
</dbReference>
<dbReference type="SUPFAM" id="SSF55874">
    <property type="entry name" value="ATPase domain of HSP90 chaperone/DNA topoisomerase II/histidine kinase"/>
    <property type="match status" value="1"/>
</dbReference>
<dbReference type="SMART" id="SM00388">
    <property type="entry name" value="HisKA"/>
    <property type="match status" value="1"/>
</dbReference>
<dbReference type="Gene3D" id="1.10.287.130">
    <property type="match status" value="1"/>
</dbReference>
<evidence type="ECO:0000313" key="11">
    <source>
        <dbReference type="EMBL" id="EAS51906.1"/>
    </source>
</evidence>
<dbReference type="InterPro" id="IPR005467">
    <property type="entry name" value="His_kinase_dom"/>
</dbReference>
<evidence type="ECO:0000256" key="7">
    <source>
        <dbReference type="ARBA" id="ARBA00022840"/>
    </source>
</evidence>
<keyword evidence="8" id="KW-0902">Two-component regulatory system</keyword>
<reference evidence="11 12" key="1">
    <citation type="journal article" date="2008" name="Appl. Environ. Microbiol.">
        <title>Genomic insights into Mn(II) oxidation by the marine alphaproteobacterium Aurantimonas sp. strain SI85-9A1.</title>
        <authorList>
            <person name="Dick G.J."/>
            <person name="Podell S."/>
            <person name="Johnson H.A."/>
            <person name="Rivera-Espinoza Y."/>
            <person name="Bernier-Latmani R."/>
            <person name="McCarthy J.K."/>
            <person name="Torpey J.W."/>
            <person name="Clement B.G."/>
            <person name="Gaasterland T."/>
            <person name="Tebo B.M."/>
        </authorList>
    </citation>
    <scope>NUCLEOTIDE SEQUENCE [LARGE SCALE GENOMIC DNA]</scope>
    <source>
        <strain evidence="11 12">SI85-9A1</strain>
    </source>
</reference>
<feature type="transmembrane region" description="Helical" evidence="9">
    <location>
        <begin position="96"/>
        <end position="115"/>
    </location>
</feature>
<dbReference type="InterPro" id="IPR036890">
    <property type="entry name" value="HATPase_C_sf"/>
</dbReference>
<sequence length="548" mass="58279">MRCRLEQRYHWRGRRDLDDNRFLLSTSMPTPGQAKLAWGTIAVLCIAGLLVTPFARIHLPGTEGLLPAYGAAVFLAEAITAGLLFSLYYVMPRTAVLILAAGYLVSALSIVPWMLSFPGVFQAFGLDSGPQGTAAIAALRRLLFPMAVVAYALLKNRPVGPVGLRGMRRRIATCVVAVLLWTLTVAFYVLGTAGWLPPFLSAGGTLTIVWMLVPAIALLLYAAGIALLVRGVRSVVDTWLIVVLVALTIETVLLAYVSAGLRLSLGWWAGRVYGLASASLVLMVLLSEAVLMQGRLARSMAAEQRARSDRLTAMEALSAMVAHEVNQPLASMVTNASAGLRWLDRPQPDLAEAGDAFRRIVADGHAAGEVVAGVRTMFRRGARDCEPLDLNAIVADALRRAADETRLAGIAVTTCLHAPLPRVLGNPAQIQRLVANLVSNAVDAMLAGPSDPRRLLVATSGQEDRVTLSVADTGIGIEPATGHAIFEPFVTTKLDGMGMGLMFCRVVAEAHGGRVTHAPNHPQGTIFTIALPAATVSRDASSDDRAGP</sequence>
<evidence type="ECO:0000313" key="12">
    <source>
        <dbReference type="Proteomes" id="UP000000321"/>
    </source>
</evidence>
<dbReference type="Pfam" id="PF17158">
    <property type="entry name" value="MASE4"/>
    <property type="match status" value="1"/>
</dbReference>
<dbReference type="InterPro" id="IPR036097">
    <property type="entry name" value="HisK_dim/P_sf"/>
</dbReference>
<dbReference type="GO" id="GO:0000155">
    <property type="term" value="F:phosphorelay sensor kinase activity"/>
    <property type="evidence" value="ECO:0007669"/>
    <property type="project" value="InterPro"/>
</dbReference>
<keyword evidence="12" id="KW-1185">Reference proteome</keyword>
<keyword evidence="6 11" id="KW-0418">Kinase</keyword>
<dbReference type="PANTHER" id="PTHR43065">
    <property type="entry name" value="SENSOR HISTIDINE KINASE"/>
    <property type="match status" value="1"/>
</dbReference>
<feature type="transmembrane region" description="Helical" evidence="9">
    <location>
        <begin position="175"/>
        <end position="196"/>
    </location>
</feature>
<evidence type="ECO:0000256" key="1">
    <source>
        <dbReference type="ARBA" id="ARBA00000085"/>
    </source>
</evidence>
<keyword evidence="7" id="KW-0067">ATP-binding</keyword>
<evidence type="ECO:0000256" key="9">
    <source>
        <dbReference type="SAM" id="Phobius"/>
    </source>
</evidence>
<dbReference type="Pfam" id="PF02518">
    <property type="entry name" value="HATPase_c"/>
    <property type="match status" value="1"/>
</dbReference>
<keyword evidence="9" id="KW-1133">Transmembrane helix</keyword>
<keyword evidence="5" id="KW-0547">Nucleotide-binding</keyword>
<gene>
    <name evidence="11" type="ORF">SI859A1_02722</name>
</gene>
<dbReference type="HOGENOM" id="CLU_482890_0_0_5"/>
<dbReference type="EMBL" id="AAPJ01000001">
    <property type="protein sequence ID" value="EAS51906.1"/>
    <property type="molecule type" value="Genomic_DNA"/>
</dbReference>
<dbReference type="Proteomes" id="UP000000321">
    <property type="component" value="Unassembled WGS sequence"/>
</dbReference>
<dbReference type="Gene3D" id="3.30.565.10">
    <property type="entry name" value="Histidine kinase-like ATPase, C-terminal domain"/>
    <property type="match status" value="1"/>
</dbReference>
<feature type="transmembrane region" description="Helical" evidence="9">
    <location>
        <begin position="67"/>
        <end position="89"/>
    </location>
</feature>
<feature type="transmembrane region" description="Helical" evidence="9">
    <location>
        <begin position="36"/>
        <end position="55"/>
    </location>
</feature>
<comment type="catalytic activity">
    <reaction evidence="1">
        <text>ATP + protein L-histidine = ADP + protein N-phospho-L-histidine.</text>
        <dbReference type="EC" id="2.7.13.3"/>
    </reaction>
</comment>
<dbReference type="AlphaFoldDB" id="Q1YL25"/>
<feature type="transmembrane region" description="Helical" evidence="9">
    <location>
        <begin position="208"/>
        <end position="229"/>
    </location>
</feature>
<keyword evidence="4" id="KW-0808">Transferase</keyword>
<dbReference type="PANTHER" id="PTHR43065:SF10">
    <property type="entry name" value="PEROXIDE STRESS-ACTIVATED HISTIDINE KINASE MAK3"/>
    <property type="match status" value="1"/>
</dbReference>
<feature type="transmembrane region" description="Helical" evidence="9">
    <location>
        <begin position="236"/>
        <end position="259"/>
    </location>
</feature>
<comment type="caution">
    <text evidence="11">The sequence shown here is derived from an EMBL/GenBank/DDBJ whole genome shotgun (WGS) entry which is preliminary data.</text>
</comment>
<dbReference type="SUPFAM" id="SSF47384">
    <property type="entry name" value="Homodimeric domain of signal transducing histidine kinase"/>
    <property type="match status" value="1"/>
</dbReference>
<dbReference type="SMART" id="SM00387">
    <property type="entry name" value="HATPase_c"/>
    <property type="match status" value="1"/>
</dbReference>
<feature type="transmembrane region" description="Helical" evidence="9">
    <location>
        <begin position="135"/>
        <end position="154"/>
    </location>
</feature>
<name>Q1YL25_AURMS</name>
<feature type="transmembrane region" description="Helical" evidence="9">
    <location>
        <begin position="271"/>
        <end position="291"/>
    </location>
</feature>
<keyword evidence="3" id="KW-0597">Phosphoprotein</keyword>
<dbReference type="InterPro" id="IPR003661">
    <property type="entry name" value="HisK_dim/P_dom"/>
</dbReference>
<dbReference type="GO" id="GO:0005524">
    <property type="term" value="F:ATP binding"/>
    <property type="evidence" value="ECO:0007669"/>
    <property type="project" value="UniProtKB-KW"/>
</dbReference>
<dbReference type="InterPro" id="IPR033424">
    <property type="entry name" value="MASE4"/>
</dbReference>
<protein>
    <recommendedName>
        <fullName evidence="2">histidine kinase</fullName>
        <ecNumber evidence="2">2.7.13.3</ecNumber>
    </recommendedName>
</protein>
<evidence type="ECO:0000259" key="10">
    <source>
        <dbReference type="PROSITE" id="PS50109"/>
    </source>
</evidence>
<dbReference type="EC" id="2.7.13.3" evidence="2"/>
<keyword evidence="9" id="KW-0812">Transmembrane</keyword>
<evidence type="ECO:0000256" key="2">
    <source>
        <dbReference type="ARBA" id="ARBA00012438"/>
    </source>
</evidence>
<evidence type="ECO:0000256" key="5">
    <source>
        <dbReference type="ARBA" id="ARBA00022741"/>
    </source>
</evidence>
<dbReference type="CDD" id="cd00082">
    <property type="entry name" value="HisKA"/>
    <property type="match status" value="1"/>
</dbReference>
<organism evidence="11 12">
    <name type="scientific">Aurantimonas manganoxydans (strain ATCC BAA-1229 / DSM 21871 / SI85-9A1)</name>
    <dbReference type="NCBI Taxonomy" id="287752"/>
    <lineage>
        <taxon>Bacteria</taxon>
        <taxon>Pseudomonadati</taxon>
        <taxon>Pseudomonadota</taxon>
        <taxon>Alphaproteobacteria</taxon>
        <taxon>Hyphomicrobiales</taxon>
        <taxon>Aurantimonadaceae</taxon>
        <taxon>Aurantimonas</taxon>
    </lineage>
</organism>
<dbReference type="PROSITE" id="PS50109">
    <property type="entry name" value="HIS_KIN"/>
    <property type="match status" value="1"/>
</dbReference>
<keyword evidence="9" id="KW-0472">Membrane</keyword>